<feature type="domain" description="HIT" evidence="2">
    <location>
        <begin position="8"/>
        <end position="111"/>
    </location>
</feature>
<feature type="short sequence motif" description="Histidine triad motif" evidence="1">
    <location>
        <begin position="96"/>
        <end position="100"/>
    </location>
</feature>
<dbReference type="KEGG" id="cbei:LF65_04590"/>
<dbReference type="Proteomes" id="UP000031866">
    <property type="component" value="Chromosome"/>
</dbReference>
<accession>A0A0B5QS90</accession>
<dbReference type="Pfam" id="PF01230">
    <property type="entry name" value="HIT"/>
    <property type="match status" value="1"/>
</dbReference>
<evidence type="ECO:0000313" key="4">
    <source>
        <dbReference type="EMBL" id="NRV10073.1"/>
    </source>
</evidence>
<protein>
    <submittedName>
        <fullName evidence="4">Diadenosine tetraphosphate (Ap4A) HIT family hydrolase</fullName>
    </submittedName>
    <submittedName>
        <fullName evidence="3">Histidine triad (HIT) protein</fullName>
    </submittedName>
</protein>
<sequence>MSNKNNCLYCDKDEKLDNLMIEICKLEVSTLYLFKEQSHKGRCIVAYDKHVKELFELDDKELELYMKDVTRAAAMIKKTFSPDKINYGAYSDTLPHLHFHLVPKYKDGYSWGGVFEMNPQKKYLSDEEYMKRINLIKENL</sequence>
<gene>
    <name evidence="4" type="ORF">DFH45_003036</name>
    <name evidence="3" type="ORF">LF65_04590</name>
</gene>
<name>A0A0B5QS90_CLOBE</name>
<dbReference type="RefSeq" id="WP_041899195.1">
    <property type="nucleotide sequence ID" value="NZ_CP010086.2"/>
</dbReference>
<dbReference type="EMBL" id="JABSXK010000001">
    <property type="protein sequence ID" value="NRV10073.1"/>
    <property type="molecule type" value="Genomic_DNA"/>
</dbReference>
<dbReference type="SUPFAM" id="SSF54197">
    <property type="entry name" value="HIT-like"/>
    <property type="match status" value="1"/>
</dbReference>
<dbReference type="AlphaFoldDB" id="A0A0B5QS90"/>
<dbReference type="EMBL" id="CP010086">
    <property type="protein sequence ID" value="AJH01122.1"/>
    <property type="molecule type" value="Genomic_DNA"/>
</dbReference>
<evidence type="ECO:0000313" key="5">
    <source>
        <dbReference type="Proteomes" id="UP000031866"/>
    </source>
</evidence>
<proteinExistence type="predicted"/>
<dbReference type="InterPro" id="IPR036265">
    <property type="entry name" value="HIT-like_sf"/>
</dbReference>
<dbReference type="Gene3D" id="3.30.428.10">
    <property type="entry name" value="HIT-like"/>
    <property type="match status" value="1"/>
</dbReference>
<keyword evidence="4" id="KW-0378">Hydrolase</keyword>
<reference evidence="4" key="3">
    <citation type="submission" date="2020-05" db="EMBL/GenBank/DDBJ databases">
        <title>Genomic insights into acetone-butanol-ethanol (ABE) fermentation by sequencing solventogenic clostridia strains.</title>
        <authorList>
            <person name="Brown S."/>
        </authorList>
    </citation>
    <scope>NUCLEOTIDE SEQUENCE</scope>
    <source>
        <strain evidence="4">DJ126</strain>
    </source>
</reference>
<dbReference type="PROSITE" id="PS51084">
    <property type="entry name" value="HIT_2"/>
    <property type="match status" value="1"/>
</dbReference>
<dbReference type="GO" id="GO:0016787">
    <property type="term" value="F:hydrolase activity"/>
    <property type="evidence" value="ECO:0007669"/>
    <property type="project" value="UniProtKB-KW"/>
</dbReference>
<evidence type="ECO:0000313" key="3">
    <source>
        <dbReference type="EMBL" id="AJH01122.1"/>
    </source>
</evidence>
<dbReference type="OrthoDB" id="9784774at2"/>
<dbReference type="Proteomes" id="UP000821656">
    <property type="component" value="Unassembled WGS sequence"/>
</dbReference>
<organism evidence="3 5">
    <name type="scientific">Clostridium beijerinckii</name>
    <name type="common">Clostridium MP</name>
    <dbReference type="NCBI Taxonomy" id="1520"/>
    <lineage>
        <taxon>Bacteria</taxon>
        <taxon>Bacillati</taxon>
        <taxon>Bacillota</taxon>
        <taxon>Clostridia</taxon>
        <taxon>Eubacteriales</taxon>
        <taxon>Clostridiaceae</taxon>
        <taxon>Clostridium</taxon>
    </lineage>
</organism>
<reference evidence="5" key="1">
    <citation type="submission" date="2014-12" db="EMBL/GenBank/DDBJ databases">
        <title>Genome sequence of Clostridium beijerinckii strain 59B.</title>
        <authorList>
            <person name="Little G.T."/>
            <person name="Minton N.P."/>
        </authorList>
    </citation>
    <scope>NUCLEOTIDE SEQUENCE [LARGE SCALE GENOMIC DNA]</scope>
    <source>
        <strain evidence="5">59B</strain>
    </source>
</reference>
<dbReference type="InterPro" id="IPR011146">
    <property type="entry name" value="HIT-like"/>
</dbReference>
<evidence type="ECO:0000259" key="2">
    <source>
        <dbReference type="PROSITE" id="PS51084"/>
    </source>
</evidence>
<evidence type="ECO:0000256" key="1">
    <source>
        <dbReference type="PROSITE-ProRule" id="PRU00464"/>
    </source>
</evidence>
<dbReference type="STRING" id="1520.LF65_04590"/>
<reference evidence="3" key="2">
    <citation type="submission" date="2016-02" db="EMBL/GenBank/DDBJ databases">
        <title>Genome sequence of Clostridium beijerinckii strain 59B.</title>
        <authorList>
            <person name="Little G.T."/>
            <person name="Minton N.P."/>
        </authorList>
    </citation>
    <scope>NUCLEOTIDE SEQUENCE</scope>
    <source>
        <strain evidence="3">NCIMB 14988</strain>
    </source>
</reference>